<keyword evidence="1" id="KW-0677">Repeat</keyword>
<dbReference type="Proteomes" id="UP000800200">
    <property type="component" value="Unassembled WGS sequence"/>
</dbReference>
<feature type="repeat" description="ANK" evidence="3">
    <location>
        <begin position="166"/>
        <end position="196"/>
    </location>
</feature>
<evidence type="ECO:0000313" key="5">
    <source>
        <dbReference type="Proteomes" id="UP000800200"/>
    </source>
</evidence>
<evidence type="ECO:0000256" key="3">
    <source>
        <dbReference type="PROSITE-ProRule" id="PRU00023"/>
    </source>
</evidence>
<dbReference type="SUPFAM" id="SSF48403">
    <property type="entry name" value="Ankyrin repeat"/>
    <property type="match status" value="1"/>
</dbReference>
<evidence type="ECO:0000256" key="2">
    <source>
        <dbReference type="ARBA" id="ARBA00023043"/>
    </source>
</evidence>
<dbReference type="EMBL" id="ML994632">
    <property type="protein sequence ID" value="KAF2185905.1"/>
    <property type="molecule type" value="Genomic_DNA"/>
</dbReference>
<keyword evidence="2 3" id="KW-0040">ANK repeat</keyword>
<accession>A0A6A6E4H8</accession>
<dbReference type="AlphaFoldDB" id="A0A6A6E4H8"/>
<reference evidence="4" key="1">
    <citation type="journal article" date="2020" name="Stud. Mycol.">
        <title>101 Dothideomycetes genomes: a test case for predicting lifestyles and emergence of pathogens.</title>
        <authorList>
            <person name="Haridas S."/>
            <person name="Albert R."/>
            <person name="Binder M."/>
            <person name="Bloem J."/>
            <person name="Labutti K."/>
            <person name="Salamov A."/>
            <person name="Andreopoulos B."/>
            <person name="Baker S."/>
            <person name="Barry K."/>
            <person name="Bills G."/>
            <person name="Bluhm B."/>
            <person name="Cannon C."/>
            <person name="Castanera R."/>
            <person name="Culley D."/>
            <person name="Daum C."/>
            <person name="Ezra D."/>
            <person name="Gonzalez J."/>
            <person name="Henrissat B."/>
            <person name="Kuo A."/>
            <person name="Liang C."/>
            <person name="Lipzen A."/>
            <person name="Lutzoni F."/>
            <person name="Magnuson J."/>
            <person name="Mondo S."/>
            <person name="Nolan M."/>
            <person name="Ohm R."/>
            <person name="Pangilinan J."/>
            <person name="Park H.-J."/>
            <person name="Ramirez L."/>
            <person name="Alfaro M."/>
            <person name="Sun H."/>
            <person name="Tritt A."/>
            <person name="Yoshinaga Y."/>
            <person name="Zwiers L.-H."/>
            <person name="Turgeon B."/>
            <person name="Goodwin S."/>
            <person name="Spatafora J."/>
            <person name="Crous P."/>
            <person name="Grigoriev I."/>
        </authorList>
    </citation>
    <scope>NUCLEOTIDE SEQUENCE</scope>
    <source>
        <strain evidence="4">CBS 207.26</strain>
    </source>
</reference>
<feature type="repeat" description="ANK" evidence="3">
    <location>
        <begin position="132"/>
        <end position="156"/>
    </location>
</feature>
<dbReference type="OrthoDB" id="20872at2759"/>
<dbReference type="Gene3D" id="1.25.40.20">
    <property type="entry name" value="Ankyrin repeat-containing domain"/>
    <property type="match status" value="1"/>
</dbReference>
<sequence>MPSKVIRSTLDSSRSIQSLALKLLRSRKQTGLDISKSLAEAHKPFQSQLVDKFDFYSYAKSYWLQHILYFSKQKPLIYDLIHRLLKGKAMNTTVSSENGLQLLWWAVENGHEAVVKLLLATGKVDVNSKDDHGWTPLRRAAGNGHEAVVKLLLATGKVDVDSKDDLGQTPLRNAAENGHEAVVKLLLEKGANSSVH</sequence>
<dbReference type="InterPro" id="IPR002110">
    <property type="entry name" value="Ankyrin_rpt"/>
</dbReference>
<protein>
    <submittedName>
        <fullName evidence="4">Ankyrin</fullName>
    </submittedName>
</protein>
<dbReference type="Pfam" id="PF00023">
    <property type="entry name" value="Ank"/>
    <property type="match status" value="1"/>
</dbReference>
<dbReference type="SMART" id="SM00248">
    <property type="entry name" value="ANK"/>
    <property type="match status" value="3"/>
</dbReference>
<keyword evidence="5" id="KW-1185">Reference proteome</keyword>
<gene>
    <name evidence="4" type="ORF">K469DRAFT_777911</name>
</gene>
<dbReference type="PANTHER" id="PTHR24171">
    <property type="entry name" value="ANKYRIN REPEAT DOMAIN-CONTAINING PROTEIN 39-RELATED"/>
    <property type="match status" value="1"/>
</dbReference>
<dbReference type="PROSITE" id="PS50297">
    <property type="entry name" value="ANK_REP_REGION"/>
    <property type="match status" value="2"/>
</dbReference>
<dbReference type="InterPro" id="IPR036770">
    <property type="entry name" value="Ankyrin_rpt-contain_sf"/>
</dbReference>
<name>A0A6A6E4H8_9PEZI</name>
<evidence type="ECO:0000256" key="1">
    <source>
        <dbReference type="ARBA" id="ARBA00022737"/>
    </source>
</evidence>
<dbReference type="PROSITE" id="PS50088">
    <property type="entry name" value="ANK_REPEAT"/>
    <property type="match status" value="2"/>
</dbReference>
<proteinExistence type="predicted"/>
<organism evidence="4 5">
    <name type="scientific">Zopfia rhizophila CBS 207.26</name>
    <dbReference type="NCBI Taxonomy" id="1314779"/>
    <lineage>
        <taxon>Eukaryota</taxon>
        <taxon>Fungi</taxon>
        <taxon>Dikarya</taxon>
        <taxon>Ascomycota</taxon>
        <taxon>Pezizomycotina</taxon>
        <taxon>Dothideomycetes</taxon>
        <taxon>Dothideomycetes incertae sedis</taxon>
        <taxon>Zopfiaceae</taxon>
        <taxon>Zopfia</taxon>
    </lineage>
</organism>
<evidence type="ECO:0000313" key="4">
    <source>
        <dbReference type="EMBL" id="KAF2185905.1"/>
    </source>
</evidence>
<dbReference type="Pfam" id="PF12796">
    <property type="entry name" value="Ank_2"/>
    <property type="match status" value="1"/>
</dbReference>
<dbReference type="PRINTS" id="PR01415">
    <property type="entry name" value="ANKYRIN"/>
</dbReference>